<dbReference type="InterPro" id="IPR036179">
    <property type="entry name" value="Ig-like_dom_sf"/>
</dbReference>
<feature type="domain" description="Ig-like" evidence="5">
    <location>
        <begin position="725"/>
        <end position="840"/>
    </location>
</feature>
<evidence type="ECO:0000313" key="7">
    <source>
        <dbReference type="Proteomes" id="UP000826234"/>
    </source>
</evidence>
<evidence type="ECO:0000256" key="1">
    <source>
        <dbReference type="ARBA" id="ARBA00022729"/>
    </source>
</evidence>
<protein>
    <recommendedName>
        <fullName evidence="5">Ig-like domain-containing protein</fullName>
    </recommendedName>
</protein>
<proteinExistence type="predicted"/>
<dbReference type="Gene3D" id="2.60.40.10">
    <property type="entry name" value="Immunoglobulins"/>
    <property type="match status" value="7"/>
</dbReference>
<dbReference type="Pfam" id="PF07686">
    <property type="entry name" value="V-set"/>
    <property type="match status" value="2"/>
</dbReference>
<evidence type="ECO:0000256" key="2">
    <source>
        <dbReference type="ARBA" id="ARBA00023157"/>
    </source>
</evidence>
<evidence type="ECO:0000259" key="5">
    <source>
        <dbReference type="PROSITE" id="PS50835"/>
    </source>
</evidence>
<keyword evidence="4" id="KW-0812">Transmembrane</keyword>
<feature type="domain" description="Ig-like" evidence="5">
    <location>
        <begin position="319"/>
        <end position="441"/>
    </location>
</feature>
<evidence type="ECO:0000256" key="4">
    <source>
        <dbReference type="SAM" id="Phobius"/>
    </source>
</evidence>
<dbReference type="InterPro" id="IPR013106">
    <property type="entry name" value="Ig_V-set"/>
</dbReference>
<dbReference type="InterPro" id="IPR007110">
    <property type="entry name" value="Ig-like_dom"/>
</dbReference>
<dbReference type="Proteomes" id="UP000826234">
    <property type="component" value="Unassembled WGS sequence"/>
</dbReference>
<dbReference type="PANTHER" id="PTHR12207:SF32">
    <property type="entry name" value="IG-LIKE DOMAIN-CONTAINING PROTEIN"/>
    <property type="match status" value="1"/>
</dbReference>
<organism evidence="6 7">
    <name type="scientific">Phrynosoma platyrhinos</name>
    <name type="common">Desert horned lizard</name>
    <dbReference type="NCBI Taxonomy" id="52577"/>
    <lineage>
        <taxon>Eukaryota</taxon>
        <taxon>Metazoa</taxon>
        <taxon>Chordata</taxon>
        <taxon>Craniata</taxon>
        <taxon>Vertebrata</taxon>
        <taxon>Euteleostomi</taxon>
        <taxon>Lepidosauria</taxon>
        <taxon>Squamata</taxon>
        <taxon>Bifurcata</taxon>
        <taxon>Unidentata</taxon>
        <taxon>Episquamata</taxon>
        <taxon>Toxicofera</taxon>
        <taxon>Iguania</taxon>
        <taxon>Phrynosomatidae</taxon>
        <taxon>Phrynosomatinae</taxon>
        <taxon>Phrynosoma</taxon>
    </lineage>
</organism>
<keyword evidence="4" id="KW-1133">Transmembrane helix</keyword>
<sequence>MVSVQKGPLYRSRGYHITIWCNVSGYRGSLQQNFEWSFYKPSAPEIPLQISSTSDKSFPYAVYAQRVKSGEIYIERLRGDSVLLHLTDLKDKDAGEYECHTPNTDGSYLGTYSAKMHLSGSSYHQRFSSGDVRLDKTGSKEYTLSIVSIQPSDKGEIYCEGVEWIQDPDETWKDIARKKTNRTSLNVRSLDKSFFVNISVTERSLLEGESLQITCCVEGQNTQHRWFQVAWHHHGMVVASLDQYGALTFQNDNEERYRMGNLLVKKDSNSKYILRISQLELKDKGTYSCEVSEIEKTPTGSLTTTEQKFSSGINLNVTPRESHMQLSVSVNNEKAMEGSALVFYCNGTITDQSLSVTWWHIQKERDPPLFIASMDQDGKLKIGPCYLERSASGELRLEKLGSSIFTLTIYNSSATKDTGLYRCEVTEWSKVKSWKHTQEISTKVEPLGLDLKAVLSTRIPNVKLDDDFELFCQVSGNDITNPVPVSITWQFKPKSGMVGYQQVVKVTAGGTIEWGLAHLQLQQKAKITKYSSLSRLLIHSATWQDSGMYRCEVDLWKSSARHSAVEGAAVVFSNPVEIKVTKPESKLDININSKCLEISGNEDITIDCKIISLTKRNSLLGITWYFLPLSPEDAIPLMILRTNYSNILEYGEAFSSPNQKSRFHSKKVSSLLYQLLILSADHDVQGKYYCEADEWMWSMDGSWYSLGKRESGKSTVSFKLSENKPHIERTNHSITITENEDVTLKCILQSTIQPTSRFSVSWFKVSEHFNSETLVEIKSNGIIQYGNVTMARRLQPHCPSVGNFHLTLQNVEMVDAGLFYCQVEEWQIANSSTSQVQHASSQSGYSHLVVLPSASTNSSQICSSRWLYHFILFFPLVLFLTLTTVFLTLYLRRKHVQKGEMALEQNKTSGEELGVLPPTLLDQVASKSIVEEESSSLKSNEMG</sequence>
<evidence type="ECO:0000313" key="6">
    <source>
        <dbReference type="EMBL" id="KAH0624927.1"/>
    </source>
</evidence>
<feature type="domain" description="Ig-like" evidence="5">
    <location>
        <begin position="446"/>
        <end position="553"/>
    </location>
</feature>
<dbReference type="SUPFAM" id="SSF48726">
    <property type="entry name" value="Immunoglobulin"/>
    <property type="match status" value="6"/>
</dbReference>
<dbReference type="InterPro" id="IPR003599">
    <property type="entry name" value="Ig_sub"/>
</dbReference>
<feature type="domain" description="Ig-like" evidence="5">
    <location>
        <begin position="192"/>
        <end position="310"/>
    </location>
</feature>
<dbReference type="PANTHER" id="PTHR12207">
    <property type="entry name" value="V-SET AND TRANSMEMBRANE DOMAIN-CONTAINING PROTEIN"/>
    <property type="match status" value="1"/>
</dbReference>
<dbReference type="InterPro" id="IPR003598">
    <property type="entry name" value="Ig_sub2"/>
</dbReference>
<dbReference type="SMART" id="SM00406">
    <property type="entry name" value="IGv"/>
    <property type="match status" value="4"/>
</dbReference>
<dbReference type="EMBL" id="JAIPUX010001232">
    <property type="protein sequence ID" value="KAH0624927.1"/>
    <property type="molecule type" value="Genomic_DNA"/>
</dbReference>
<accession>A0ABQ7T5C9</accession>
<keyword evidence="3" id="KW-0393">Immunoglobulin domain</keyword>
<reference evidence="6 7" key="1">
    <citation type="journal article" date="2022" name="Gigascience">
        <title>A chromosome-level genome assembly and annotation of the desert horned lizard, Phrynosoma platyrhinos, provides insight into chromosomal rearrangements among reptiles.</title>
        <authorList>
            <person name="Koochekian N."/>
            <person name="Ascanio A."/>
            <person name="Farleigh K."/>
            <person name="Card D.C."/>
            <person name="Schield D.R."/>
            <person name="Castoe T.A."/>
            <person name="Jezkova T."/>
        </authorList>
    </citation>
    <scope>NUCLEOTIDE SEQUENCE [LARGE SCALE GENOMIC DNA]</scope>
    <source>
        <strain evidence="6">NK-2021</strain>
    </source>
</reference>
<feature type="domain" description="Ig-like" evidence="5">
    <location>
        <begin position="1"/>
        <end position="117"/>
    </location>
</feature>
<keyword evidence="2" id="KW-1015">Disulfide bond</keyword>
<dbReference type="InterPro" id="IPR051102">
    <property type="entry name" value="IgSF_V-set/TM_domain"/>
</dbReference>
<dbReference type="SMART" id="SM00409">
    <property type="entry name" value="IG"/>
    <property type="match status" value="6"/>
</dbReference>
<comment type="caution">
    <text evidence="6">The sequence shown here is derived from an EMBL/GenBank/DDBJ whole genome shotgun (WGS) entry which is preliminary data.</text>
</comment>
<gene>
    <name evidence="6" type="ORF">JD844_032860</name>
</gene>
<name>A0ABQ7T5C9_PHRPL</name>
<evidence type="ECO:0000256" key="3">
    <source>
        <dbReference type="ARBA" id="ARBA00023319"/>
    </source>
</evidence>
<keyword evidence="7" id="KW-1185">Reference proteome</keyword>
<dbReference type="PROSITE" id="PS50835">
    <property type="entry name" value="IG_LIKE"/>
    <property type="match status" value="5"/>
</dbReference>
<dbReference type="SMART" id="SM00408">
    <property type="entry name" value="IGc2"/>
    <property type="match status" value="4"/>
</dbReference>
<keyword evidence="1" id="KW-0732">Signal</keyword>
<dbReference type="InterPro" id="IPR013783">
    <property type="entry name" value="Ig-like_fold"/>
</dbReference>
<keyword evidence="4" id="KW-0472">Membrane</keyword>
<feature type="transmembrane region" description="Helical" evidence="4">
    <location>
        <begin position="866"/>
        <end position="891"/>
    </location>
</feature>